<dbReference type="AlphaFoldDB" id="A0AAW0EGF9"/>
<evidence type="ECO:0000313" key="1">
    <source>
        <dbReference type="EMBL" id="KAK7063651.1"/>
    </source>
</evidence>
<reference evidence="1 2" key="1">
    <citation type="journal article" date="2024" name="J Genomics">
        <title>Draft genome sequencing and assembly of Favolaschia claudopus CIRM-BRFM 2984 isolated from oak limbs.</title>
        <authorList>
            <person name="Navarro D."/>
            <person name="Drula E."/>
            <person name="Chaduli D."/>
            <person name="Cazenave R."/>
            <person name="Ahrendt S."/>
            <person name="Wang J."/>
            <person name="Lipzen A."/>
            <person name="Daum C."/>
            <person name="Barry K."/>
            <person name="Grigoriev I.V."/>
            <person name="Favel A."/>
            <person name="Rosso M.N."/>
            <person name="Martin F."/>
        </authorList>
    </citation>
    <scope>NUCLEOTIDE SEQUENCE [LARGE SCALE GENOMIC DNA]</scope>
    <source>
        <strain evidence="1 2">CIRM-BRFM 2984</strain>
    </source>
</reference>
<comment type="caution">
    <text evidence="1">The sequence shown here is derived from an EMBL/GenBank/DDBJ whole genome shotgun (WGS) entry which is preliminary data.</text>
</comment>
<organism evidence="1 2">
    <name type="scientific">Favolaschia claudopus</name>
    <dbReference type="NCBI Taxonomy" id="2862362"/>
    <lineage>
        <taxon>Eukaryota</taxon>
        <taxon>Fungi</taxon>
        <taxon>Dikarya</taxon>
        <taxon>Basidiomycota</taxon>
        <taxon>Agaricomycotina</taxon>
        <taxon>Agaricomycetes</taxon>
        <taxon>Agaricomycetidae</taxon>
        <taxon>Agaricales</taxon>
        <taxon>Marasmiineae</taxon>
        <taxon>Mycenaceae</taxon>
        <taxon>Favolaschia</taxon>
    </lineage>
</organism>
<dbReference type="Proteomes" id="UP001362999">
    <property type="component" value="Unassembled WGS sequence"/>
</dbReference>
<dbReference type="EMBL" id="JAWWNJ010000001">
    <property type="protein sequence ID" value="KAK7063651.1"/>
    <property type="molecule type" value="Genomic_DNA"/>
</dbReference>
<evidence type="ECO:0000313" key="2">
    <source>
        <dbReference type="Proteomes" id="UP001362999"/>
    </source>
</evidence>
<keyword evidence="2" id="KW-1185">Reference proteome</keyword>
<gene>
    <name evidence="1" type="ORF">R3P38DRAFT_3382477</name>
</gene>
<name>A0AAW0EGF9_9AGAR</name>
<accession>A0AAW0EGF9</accession>
<protein>
    <submittedName>
        <fullName evidence="1">Uncharacterized protein</fullName>
    </submittedName>
</protein>
<sequence length="118" mass="12595">MSTKAIPILVSGAGAQVGAHVVKSMAPEYEVIHFTFAASATKEIPLLLKGEALVFGGAYKDEMIEDVRKAVAQTEGQAPETGADYASLIVSRLKAMLKKLEDEGKFDAASDDDSLYLF</sequence>
<proteinExistence type="predicted"/>